<protein>
    <submittedName>
        <fullName evidence="1">Uncharacterized protein</fullName>
    </submittedName>
</protein>
<dbReference type="AlphaFoldDB" id="A0A2P2QV18"/>
<proteinExistence type="predicted"/>
<accession>A0A2P2QV18</accession>
<dbReference type="EMBL" id="GGEC01090237">
    <property type="protein sequence ID" value="MBX70721.1"/>
    <property type="molecule type" value="Transcribed_RNA"/>
</dbReference>
<organism evidence="1">
    <name type="scientific">Rhizophora mucronata</name>
    <name type="common">Asiatic mangrove</name>
    <dbReference type="NCBI Taxonomy" id="61149"/>
    <lineage>
        <taxon>Eukaryota</taxon>
        <taxon>Viridiplantae</taxon>
        <taxon>Streptophyta</taxon>
        <taxon>Embryophyta</taxon>
        <taxon>Tracheophyta</taxon>
        <taxon>Spermatophyta</taxon>
        <taxon>Magnoliopsida</taxon>
        <taxon>eudicotyledons</taxon>
        <taxon>Gunneridae</taxon>
        <taxon>Pentapetalae</taxon>
        <taxon>rosids</taxon>
        <taxon>fabids</taxon>
        <taxon>Malpighiales</taxon>
        <taxon>Rhizophoraceae</taxon>
        <taxon>Rhizophora</taxon>
    </lineage>
</organism>
<evidence type="ECO:0000313" key="1">
    <source>
        <dbReference type="EMBL" id="MBX70721.1"/>
    </source>
</evidence>
<sequence length="26" mass="2863">MSALQNRMCASQVILRTKVSLLPSES</sequence>
<reference evidence="1" key="1">
    <citation type="submission" date="2018-02" db="EMBL/GenBank/DDBJ databases">
        <title>Rhizophora mucronata_Transcriptome.</title>
        <authorList>
            <person name="Meera S.P."/>
            <person name="Sreeshan A."/>
            <person name="Augustine A."/>
        </authorList>
    </citation>
    <scope>NUCLEOTIDE SEQUENCE</scope>
    <source>
        <tissue evidence="1">Leaf</tissue>
    </source>
</reference>
<name>A0A2P2QV18_RHIMU</name>